<name>A0A0W8I8K4_9MICO</name>
<evidence type="ECO:0008006" key="5">
    <source>
        <dbReference type="Google" id="ProtNLM"/>
    </source>
</evidence>
<dbReference type="Pfam" id="PF14155">
    <property type="entry name" value="DUF4307"/>
    <property type="match status" value="1"/>
</dbReference>
<feature type="region of interest" description="Disordered" evidence="1">
    <location>
        <begin position="1"/>
        <end position="39"/>
    </location>
</feature>
<feature type="transmembrane region" description="Helical" evidence="2">
    <location>
        <begin position="62"/>
        <end position="83"/>
    </location>
</feature>
<dbReference type="AlphaFoldDB" id="A0A0W8I8K4"/>
<dbReference type="Proteomes" id="UP000054837">
    <property type="component" value="Unassembled WGS sequence"/>
</dbReference>
<evidence type="ECO:0000256" key="1">
    <source>
        <dbReference type="SAM" id="MobiDB-lite"/>
    </source>
</evidence>
<dbReference type="InterPro" id="IPR025443">
    <property type="entry name" value="DUF4307"/>
</dbReference>
<sequence>MVVVPPIGTVSSSHHPGRQPHVTARSPEPPEPQAGGADDVDWDLVEEQAEADQRSAPRDRRWWAVGLVAVLVMSLVAVVWGLAATRGRVHWVNTGFEVVSDGRVDVRFDLRRDPDREAVCTLEAQSAAHVVVGRIEVRVAASPESPSRHVESVATASPAITGYVDQCWYADEAPRER</sequence>
<dbReference type="EMBL" id="LQBL01000022">
    <property type="protein sequence ID" value="KUG55738.1"/>
    <property type="molecule type" value="Genomic_DNA"/>
</dbReference>
<keyword evidence="2" id="KW-1133">Transmembrane helix</keyword>
<keyword evidence="2" id="KW-0472">Membrane</keyword>
<organism evidence="3 4">
    <name type="scientific">Serinicoccus chungangensis</name>
    <dbReference type="NCBI Taxonomy" id="767452"/>
    <lineage>
        <taxon>Bacteria</taxon>
        <taxon>Bacillati</taxon>
        <taxon>Actinomycetota</taxon>
        <taxon>Actinomycetes</taxon>
        <taxon>Micrococcales</taxon>
        <taxon>Ornithinimicrobiaceae</taxon>
        <taxon>Serinicoccus</taxon>
    </lineage>
</organism>
<keyword evidence="2" id="KW-0812">Transmembrane</keyword>
<evidence type="ECO:0000313" key="4">
    <source>
        <dbReference type="Proteomes" id="UP000054837"/>
    </source>
</evidence>
<reference evidence="3 4" key="1">
    <citation type="submission" date="2015-12" db="EMBL/GenBank/DDBJ databases">
        <title>Serinicoccus chungangenesis strain CD08_5 genome sequencing and assembly.</title>
        <authorList>
            <person name="Chander A.M."/>
            <person name="Kaur G."/>
            <person name="Nair G.R."/>
            <person name="Dhawan D.K."/>
            <person name="Kochhar R.K."/>
            <person name="Mayilraj S."/>
            <person name="Bhadada S.K."/>
        </authorList>
    </citation>
    <scope>NUCLEOTIDE SEQUENCE [LARGE SCALE GENOMIC DNA]</scope>
    <source>
        <strain evidence="3 4">CD08_5</strain>
    </source>
</reference>
<proteinExistence type="predicted"/>
<dbReference type="STRING" id="767452.AVL62_05465"/>
<gene>
    <name evidence="3" type="ORF">AVL62_05465</name>
</gene>
<protein>
    <recommendedName>
        <fullName evidence="5">DUF4307 domain-containing protein</fullName>
    </recommendedName>
</protein>
<comment type="caution">
    <text evidence="3">The sequence shown here is derived from an EMBL/GenBank/DDBJ whole genome shotgun (WGS) entry which is preliminary data.</text>
</comment>
<evidence type="ECO:0000256" key="2">
    <source>
        <dbReference type="SAM" id="Phobius"/>
    </source>
</evidence>
<evidence type="ECO:0000313" key="3">
    <source>
        <dbReference type="EMBL" id="KUG55738.1"/>
    </source>
</evidence>
<accession>A0A0W8I8K4</accession>
<keyword evidence="4" id="KW-1185">Reference proteome</keyword>